<sequence>MAIGIWTYGSVARVEALCGDVVAARTFGAGTVPTVTEVEAILDDIASDINVELEGARYTLETAADFATNQPVVSAFLIALNSWGAAAAVLDTLPLISVAAGLDGAGEGGGRRDALNRRYLSGLKRIREKRLNATRSAIRVKVGSAVNDDGETKKPIFRRDLTDFPGTRSLIEP</sequence>
<dbReference type="AlphaFoldDB" id="A0A0F8YTW1"/>
<dbReference type="EMBL" id="LAZR01064423">
    <property type="protein sequence ID" value="KKK57544.1"/>
    <property type="molecule type" value="Genomic_DNA"/>
</dbReference>
<name>A0A0F8YTW1_9ZZZZ</name>
<gene>
    <name evidence="1" type="ORF">LCGC14_3053390</name>
</gene>
<evidence type="ECO:0000313" key="1">
    <source>
        <dbReference type="EMBL" id="KKK57544.1"/>
    </source>
</evidence>
<organism evidence="1">
    <name type="scientific">marine sediment metagenome</name>
    <dbReference type="NCBI Taxonomy" id="412755"/>
    <lineage>
        <taxon>unclassified sequences</taxon>
        <taxon>metagenomes</taxon>
        <taxon>ecological metagenomes</taxon>
    </lineage>
</organism>
<protein>
    <submittedName>
        <fullName evidence="1">Uncharacterized protein</fullName>
    </submittedName>
</protein>
<reference evidence="1" key="1">
    <citation type="journal article" date="2015" name="Nature">
        <title>Complex archaea that bridge the gap between prokaryotes and eukaryotes.</title>
        <authorList>
            <person name="Spang A."/>
            <person name="Saw J.H."/>
            <person name="Jorgensen S.L."/>
            <person name="Zaremba-Niedzwiedzka K."/>
            <person name="Martijn J."/>
            <person name="Lind A.E."/>
            <person name="van Eijk R."/>
            <person name="Schleper C."/>
            <person name="Guy L."/>
            <person name="Ettema T.J."/>
        </authorList>
    </citation>
    <scope>NUCLEOTIDE SEQUENCE</scope>
</reference>
<comment type="caution">
    <text evidence="1">The sequence shown here is derived from an EMBL/GenBank/DDBJ whole genome shotgun (WGS) entry which is preliminary data.</text>
</comment>
<proteinExistence type="predicted"/>
<accession>A0A0F8YTW1</accession>